<dbReference type="EMBL" id="BARW01010117">
    <property type="protein sequence ID" value="GAI73407.1"/>
    <property type="molecule type" value="Genomic_DNA"/>
</dbReference>
<name>X1QXX4_9ZZZZ</name>
<sequence>MVAIGGMTTLVMASSIMREMPYQIPKLIVSSAASMPGVNRLFGPTGITLMHSLIDIRGLNSLLKAQLSRAAAAICGMVEAEIPPPYPEKGKPRIAMTTYGYIDNCARYIRELLGKKYEFIGFHATGMPEVAMEKLIEEGFFSGVIDLVPSSITNEKFSGSRISWSRRLEVAGEKGLPQVVAPAGVDTISRTGLTAEELAPELKVRKHYLGLPTFAFYHKSG</sequence>
<feature type="domain" description="UPF0261" evidence="2">
    <location>
        <begin position="91"/>
        <end position="191"/>
    </location>
</feature>
<feature type="domain" description="UPF0261" evidence="1">
    <location>
        <begin position="2"/>
        <end position="81"/>
    </location>
</feature>
<comment type="caution">
    <text evidence="3">The sequence shown here is derived from an EMBL/GenBank/DDBJ whole genome shotgun (WGS) entry which is preliminary data.</text>
</comment>
<dbReference type="Gene3D" id="3.40.50.12030">
    <property type="entry name" value="Uncharacterised protein family UPF0261, NC domain"/>
    <property type="match status" value="1"/>
</dbReference>
<dbReference type="Gene3D" id="3.40.50.12020">
    <property type="entry name" value="Uncharacterised protein family UPF0261, NN domain"/>
    <property type="match status" value="1"/>
</dbReference>
<dbReference type="InterPro" id="IPR051353">
    <property type="entry name" value="Tobamovirus_resist_UPF0261"/>
</dbReference>
<proteinExistence type="predicted"/>
<organism evidence="3">
    <name type="scientific">marine sediment metagenome</name>
    <dbReference type="NCBI Taxonomy" id="412755"/>
    <lineage>
        <taxon>unclassified sequences</taxon>
        <taxon>metagenomes</taxon>
        <taxon>ecological metagenomes</taxon>
    </lineage>
</organism>
<dbReference type="PANTHER" id="PTHR31862:SF1">
    <property type="entry name" value="UPF0261 DOMAIN PROTEIN (AFU_ORTHOLOGUE AFUA_1G10120)"/>
    <property type="match status" value="1"/>
</dbReference>
<evidence type="ECO:0000259" key="2">
    <source>
        <dbReference type="Pfam" id="PF23189"/>
    </source>
</evidence>
<dbReference type="Pfam" id="PF23189">
    <property type="entry name" value="UPF0261_C"/>
    <property type="match status" value="1"/>
</dbReference>
<dbReference type="InterPro" id="IPR044122">
    <property type="entry name" value="UPF0261_N"/>
</dbReference>
<evidence type="ECO:0000259" key="1">
    <source>
        <dbReference type="Pfam" id="PF06792"/>
    </source>
</evidence>
<reference evidence="3" key="1">
    <citation type="journal article" date="2014" name="Front. Microbiol.">
        <title>High frequency of phylogenetically diverse reductive dehalogenase-homologous genes in deep subseafloor sedimentary metagenomes.</title>
        <authorList>
            <person name="Kawai M."/>
            <person name="Futagami T."/>
            <person name="Toyoda A."/>
            <person name="Takaki Y."/>
            <person name="Nishi S."/>
            <person name="Hori S."/>
            <person name="Arai W."/>
            <person name="Tsubouchi T."/>
            <person name="Morono Y."/>
            <person name="Uchiyama I."/>
            <person name="Ito T."/>
            <person name="Fujiyama A."/>
            <person name="Inagaki F."/>
            <person name="Takami H."/>
        </authorList>
    </citation>
    <scope>NUCLEOTIDE SEQUENCE</scope>
    <source>
        <strain evidence="3">Expedition CK06-06</strain>
    </source>
</reference>
<dbReference type="Pfam" id="PF06792">
    <property type="entry name" value="UPF0261"/>
    <property type="match status" value="1"/>
</dbReference>
<dbReference type="InterPro" id="IPR056778">
    <property type="entry name" value="UPF0261_C"/>
</dbReference>
<dbReference type="PANTHER" id="PTHR31862">
    <property type="entry name" value="UPF0261 DOMAIN PROTEIN (AFU_ORTHOLOGUE AFUA_1G10120)"/>
    <property type="match status" value="1"/>
</dbReference>
<evidence type="ECO:0000313" key="3">
    <source>
        <dbReference type="EMBL" id="GAI73407.1"/>
    </source>
</evidence>
<protein>
    <submittedName>
        <fullName evidence="3">Uncharacterized protein</fullName>
    </submittedName>
</protein>
<gene>
    <name evidence="3" type="ORF">S12H4_20067</name>
</gene>
<dbReference type="AlphaFoldDB" id="X1QXX4"/>
<accession>X1QXX4</accession>